<dbReference type="PANTHER" id="PTHR11735:SF11">
    <property type="entry name" value="TRNA THREONYLCARBAMOYLADENOSINE BIOSYNTHESIS PROTEIN TSAB"/>
    <property type="match status" value="1"/>
</dbReference>
<dbReference type="SUPFAM" id="SSF53067">
    <property type="entry name" value="Actin-like ATPase domain"/>
    <property type="match status" value="2"/>
</dbReference>
<dbReference type="GO" id="GO:0002949">
    <property type="term" value="P:tRNA threonylcarbamoyladenosine modification"/>
    <property type="evidence" value="ECO:0007669"/>
    <property type="project" value="InterPro"/>
</dbReference>
<dbReference type="RefSeq" id="WP_128890407.1">
    <property type="nucleotide sequence ID" value="NZ_BMCX01000002.1"/>
</dbReference>
<dbReference type="EMBL" id="CP035299">
    <property type="protein sequence ID" value="QAU53041.1"/>
    <property type="molecule type" value="Genomic_DNA"/>
</dbReference>
<feature type="region of interest" description="Disordered" evidence="1">
    <location>
        <begin position="182"/>
        <end position="226"/>
    </location>
</feature>
<dbReference type="Gene3D" id="3.30.420.40">
    <property type="match status" value="2"/>
</dbReference>
<dbReference type="AlphaFoldDB" id="A0A410WAQ3"/>
<dbReference type="GO" id="GO:0005829">
    <property type="term" value="C:cytosol"/>
    <property type="evidence" value="ECO:0007669"/>
    <property type="project" value="TreeGrafter"/>
</dbReference>
<organism evidence="2 3">
    <name type="scientific">Corynebacterium pelargi</name>
    <dbReference type="NCBI Taxonomy" id="1471400"/>
    <lineage>
        <taxon>Bacteria</taxon>
        <taxon>Bacillati</taxon>
        <taxon>Actinomycetota</taxon>
        <taxon>Actinomycetes</taxon>
        <taxon>Mycobacteriales</taxon>
        <taxon>Corynebacteriaceae</taxon>
        <taxon>Corynebacterium</taxon>
    </lineage>
</organism>
<sequence length="226" mass="24159">MLLLTIDSATPRLVLGLVRDAEVLAQRCLDDARRHNEALVPTVLEMLEATGFSFDDLQGVVVGCGPGPFTGLRVGMVSAMAFADALDIPVTGVSSHRAIASQLPGSKVLVVTDARRREVYYTELVDGAVQQGPEVCKPADLPAMQVDTLSVPEHLEQAVLEQVRAGKVVHEYPSARGLAAVAEFDPPQPPEPLYLRRPDAKEPTVRISPAIPQDATQPPAGEQSQA</sequence>
<dbReference type="NCBIfam" id="TIGR03725">
    <property type="entry name" value="T6A_YeaZ"/>
    <property type="match status" value="1"/>
</dbReference>
<dbReference type="Pfam" id="PF00814">
    <property type="entry name" value="TsaD"/>
    <property type="match status" value="1"/>
</dbReference>
<feature type="compositionally biased region" description="Basic and acidic residues" evidence="1">
    <location>
        <begin position="194"/>
        <end position="204"/>
    </location>
</feature>
<dbReference type="InterPro" id="IPR043129">
    <property type="entry name" value="ATPase_NBD"/>
</dbReference>
<dbReference type="InterPro" id="IPR000905">
    <property type="entry name" value="Gcp-like_dom"/>
</dbReference>
<dbReference type="CDD" id="cd24032">
    <property type="entry name" value="ASKHA_NBD_TsaB"/>
    <property type="match status" value="1"/>
</dbReference>
<reference evidence="2 3" key="1">
    <citation type="submission" date="2019-01" db="EMBL/GenBank/DDBJ databases">
        <authorList>
            <person name="Ruckert C."/>
            <person name="Busche T."/>
            <person name="Kalinowski J."/>
        </authorList>
    </citation>
    <scope>NUCLEOTIDE SEQUENCE [LARGE SCALE GENOMIC DNA]</scope>
    <source>
        <strain evidence="2 3">136/3</strain>
    </source>
</reference>
<dbReference type="KEGG" id="cpeg:CPELA_08930"/>
<accession>A0A410WAQ3</accession>
<protein>
    <submittedName>
        <fullName evidence="2">tRNA threonylcarbamoyladenosine biosynthesis protein TsaB</fullName>
    </submittedName>
</protein>
<evidence type="ECO:0000313" key="2">
    <source>
        <dbReference type="EMBL" id="QAU53041.1"/>
    </source>
</evidence>
<dbReference type="InterPro" id="IPR022496">
    <property type="entry name" value="T6A_TsaB"/>
</dbReference>
<dbReference type="OrthoDB" id="9809995at2"/>
<proteinExistence type="predicted"/>
<dbReference type="PANTHER" id="PTHR11735">
    <property type="entry name" value="TRNA N6-ADENOSINE THREONYLCARBAMOYLTRANSFERASE"/>
    <property type="match status" value="1"/>
</dbReference>
<dbReference type="Proteomes" id="UP000288929">
    <property type="component" value="Chromosome"/>
</dbReference>
<name>A0A410WAQ3_9CORY</name>
<keyword evidence="3" id="KW-1185">Reference proteome</keyword>
<evidence type="ECO:0000313" key="3">
    <source>
        <dbReference type="Proteomes" id="UP000288929"/>
    </source>
</evidence>
<evidence type="ECO:0000256" key="1">
    <source>
        <dbReference type="SAM" id="MobiDB-lite"/>
    </source>
</evidence>
<gene>
    <name evidence="2" type="primary">tsaB</name>
    <name evidence="2" type="ORF">CPELA_08930</name>
</gene>